<name>A0A1I1NHA8_9CLOT</name>
<organism evidence="1 2">
    <name type="scientific">Clostridium uliginosum</name>
    <dbReference type="NCBI Taxonomy" id="119641"/>
    <lineage>
        <taxon>Bacteria</taxon>
        <taxon>Bacillati</taxon>
        <taxon>Bacillota</taxon>
        <taxon>Clostridia</taxon>
        <taxon>Eubacteriales</taxon>
        <taxon>Clostridiaceae</taxon>
        <taxon>Clostridium</taxon>
    </lineage>
</organism>
<dbReference type="EMBL" id="FOMG01000014">
    <property type="protein sequence ID" value="SFC93110.1"/>
    <property type="molecule type" value="Genomic_DNA"/>
</dbReference>
<proteinExistence type="predicted"/>
<gene>
    <name evidence="1" type="ORF">SAMN05421842_1143</name>
</gene>
<reference evidence="1 2" key="1">
    <citation type="submission" date="2016-10" db="EMBL/GenBank/DDBJ databases">
        <authorList>
            <person name="de Groot N.N."/>
        </authorList>
    </citation>
    <scope>NUCLEOTIDE SEQUENCE [LARGE SCALE GENOMIC DNA]</scope>
    <source>
        <strain evidence="1 2">DSM 12992</strain>
    </source>
</reference>
<dbReference type="RefSeq" id="WP_175559965.1">
    <property type="nucleotide sequence ID" value="NZ_FOMG01000014.1"/>
</dbReference>
<dbReference type="AlphaFoldDB" id="A0A1I1NHA8"/>
<evidence type="ECO:0000313" key="2">
    <source>
        <dbReference type="Proteomes" id="UP000199263"/>
    </source>
</evidence>
<protein>
    <submittedName>
        <fullName evidence="1">Uncharacterized protein</fullName>
    </submittedName>
</protein>
<accession>A0A1I1NHA8</accession>
<evidence type="ECO:0000313" key="1">
    <source>
        <dbReference type="EMBL" id="SFC93110.1"/>
    </source>
</evidence>
<sequence>MPNKNRNRIINNIGTKTTMIPEKKIKTKKETILIEVAKDQVIGEFINGYEVIKPVKLYGKYYALVKNK</sequence>
<keyword evidence="2" id="KW-1185">Reference proteome</keyword>
<dbReference type="Proteomes" id="UP000199263">
    <property type="component" value="Unassembled WGS sequence"/>
</dbReference>